<evidence type="ECO:0000313" key="1">
    <source>
        <dbReference type="EMBL" id="EPQ60316.1"/>
    </source>
</evidence>
<gene>
    <name evidence="1" type="ORF">GLOTRDRAFT_31765</name>
</gene>
<dbReference type="GO" id="GO:0008757">
    <property type="term" value="F:S-adenosylmethionine-dependent methyltransferase activity"/>
    <property type="evidence" value="ECO:0007669"/>
    <property type="project" value="UniProtKB-ARBA"/>
</dbReference>
<sequence>FVERGTTGLRTWPASLALAEYVLAHKDTVSGKHVLELGSGAGFLGIILASIQVLHNNRSSSLHLSDVNEEVLSRCRENVALPCNISSRHGNVHYHALDWSNSRDPVLRPSLKELLADTGAELILGADLVFDPDLTPSLVETIDLALQGRAGSVVPAATAIIALTVRSERTYEAFERLAGELRSTAKLMPS</sequence>
<dbReference type="InterPro" id="IPR019410">
    <property type="entry name" value="Methyltransf_16"/>
</dbReference>
<keyword evidence="2" id="KW-1185">Reference proteome</keyword>
<dbReference type="Pfam" id="PF10294">
    <property type="entry name" value="Methyltransf_16"/>
    <property type="match status" value="1"/>
</dbReference>
<dbReference type="InterPro" id="IPR029063">
    <property type="entry name" value="SAM-dependent_MTases_sf"/>
</dbReference>
<dbReference type="OrthoDB" id="194386at2759"/>
<evidence type="ECO:0008006" key="3">
    <source>
        <dbReference type="Google" id="ProtNLM"/>
    </source>
</evidence>
<dbReference type="EMBL" id="KB469296">
    <property type="protein sequence ID" value="EPQ60316.1"/>
    <property type="molecule type" value="Genomic_DNA"/>
</dbReference>
<dbReference type="STRING" id="670483.S7QKL1"/>
<name>S7QKL1_GLOTA</name>
<dbReference type="RefSeq" id="XP_007860273.1">
    <property type="nucleotide sequence ID" value="XM_007862082.1"/>
</dbReference>
<dbReference type="eggNOG" id="KOG2497">
    <property type="taxonomic scope" value="Eukaryota"/>
</dbReference>
<dbReference type="KEGG" id="gtr:GLOTRDRAFT_31765"/>
<dbReference type="SUPFAM" id="SSF53335">
    <property type="entry name" value="S-adenosyl-L-methionine-dependent methyltransferases"/>
    <property type="match status" value="1"/>
</dbReference>
<dbReference type="Gene3D" id="3.40.50.150">
    <property type="entry name" value="Vaccinia Virus protein VP39"/>
    <property type="match status" value="1"/>
</dbReference>
<dbReference type="PANTHER" id="PTHR14614">
    <property type="entry name" value="HEPATOCELLULAR CARCINOMA-ASSOCIATED ANTIGEN"/>
    <property type="match status" value="1"/>
</dbReference>
<dbReference type="AlphaFoldDB" id="S7QKL1"/>
<dbReference type="Proteomes" id="UP000030669">
    <property type="component" value="Unassembled WGS sequence"/>
</dbReference>
<organism evidence="1 2">
    <name type="scientific">Gloeophyllum trabeum (strain ATCC 11539 / FP-39264 / Madison 617)</name>
    <name type="common">Brown rot fungus</name>
    <dbReference type="NCBI Taxonomy" id="670483"/>
    <lineage>
        <taxon>Eukaryota</taxon>
        <taxon>Fungi</taxon>
        <taxon>Dikarya</taxon>
        <taxon>Basidiomycota</taxon>
        <taxon>Agaricomycotina</taxon>
        <taxon>Agaricomycetes</taxon>
        <taxon>Gloeophyllales</taxon>
        <taxon>Gloeophyllaceae</taxon>
        <taxon>Gloeophyllum</taxon>
    </lineage>
</organism>
<protein>
    <recommendedName>
        <fullName evidence="3">S-adenosyl-L-methionine-dependent methyltransferase</fullName>
    </recommendedName>
</protein>
<proteinExistence type="predicted"/>
<dbReference type="GeneID" id="19305411"/>
<reference evidence="1 2" key="1">
    <citation type="journal article" date="2012" name="Science">
        <title>The Paleozoic origin of enzymatic lignin decomposition reconstructed from 31 fungal genomes.</title>
        <authorList>
            <person name="Floudas D."/>
            <person name="Binder M."/>
            <person name="Riley R."/>
            <person name="Barry K."/>
            <person name="Blanchette R.A."/>
            <person name="Henrissat B."/>
            <person name="Martinez A.T."/>
            <person name="Otillar R."/>
            <person name="Spatafora J.W."/>
            <person name="Yadav J.S."/>
            <person name="Aerts A."/>
            <person name="Benoit I."/>
            <person name="Boyd A."/>
            <person name="Carlson A."/>
            <person name="Copeland A."/>
            <person name="Coutinho P.M."/>
            <person name="de Vries R.P."/>
            <person name="Ferreira P."/>
            <person name="Findley K."/>
            <person name="Foster B."/>
            <person name="Gaskell J."/>
            <person name="Glotzer D."/>
            <person name="Gorecki P."/>
            <person name="Heitman J."/>
            <person name="Hesse C."/>
            <person name="Hori C."/>
            <person name="Igarashi K."/>
            <person name="Jurgens J.A."/>
            <person name="Kallen N."/>
            <person name="Kersten P."/>
            <person name="Kohler A."/>
            <person name="Kuees U."/>
            <person name="Kumar T.K.A."/>
            <person name="Kuo A."/>
            <person name="LaButti K."/>
            <person name="Larrondo L.F."/>
            <person name="Lindquist E."/>
            <person name="Ling A."/>
            <person name="Lombard V."/>
            <person name="Lucas S."/>
            <person name="Lundell T."/>
            <person name="Martin R."/>
            <person name="McLaughlin D.J."/>
            <person name="Morgenstern I."/>
            <person name="Morin E."/>
            <person name="Murat C."/>
            <person name="Nagy L.G."/>
            <person name="Nolan M."/>
            <person name="Ohm R.A."/>
            <person name="Patyshakuliyeva A."/>
            <person name="Rokas A."/>
            <person name="Ruiz-Duenas F.J."/>
            <person name="Sabat G."/>
            <person name="Salamov A."/>
            <person name="Samejima M."/>
            <person name="Schmutz J."/>
            <person name="Slot J.C."/>
            <person name="St John F."/>
            <person name="Stenlid J."/>
            <person name="Sun H."/>
            <person name="Sun S."/>
            <person name="Syed K."/>
            <person name="Tsang A."/>
            <person name="Wiebenga A."/>
            <person name="Young D."/>
            <person name="Pisabarro A."/>
            <person name="Eastwood D.C."/>
            <person name="Martin F."/>
            <person name="Cullen D."/>
            <person name="Grigoriev I.V."/>
            <person name="Hibbett D.S."/>
        </authorList>
    </citation>
    <scope>NUCLEOTIDE SEQUENCE [LARGE SCALE GENOMIC DNA]</scope>
    <source>
        <strain evidence="1 2">ATCC 11539</strain>
    </source>
</reference>
<dbReference type="PANTHER" id="PTHR14614:SF130">
    <property type="entry name" value="PROTEIN-LYSINE N-METHYLTRANSFERASE EEF2KMT"/>
    <property type="match status" value="1"/>
</dbReference>
<feature type="non-terminal residue" evidence="1">
    <location>
        <position position="1"/>
    </location>
</feature>
<dbReference type="OMA" id="RYLNERM"/>
<evidence type="ECO:0000313" key="2">
    <source>
        <dbReference type="Proteomes" id="UP000030669"/>
    </source>
</evidence>
<accession>S7QKL1</accession>
<dbReference type="HOGENOM" id="CLU_038942_0_0_1"/>